<dbReference type="InterPro" id="IPR050373">
    <property type="entry name" value="Fibrinogen_C-term_domain"/>
</dbReference>
<dbReference type="InterPro" id="IPR036056">
    <property type="entry name" value="Fibrinogen-like_C"/>
</dbReference>
<reference evidence="4" key="1">
    <citation type="submission" date="2025-08" db="UniProtKB">
        <authorList>
            <consortium name="RefSeq"/>
        </authorList>
    </citation>
    <scope>IDENTIFICATION</scope>
    <source>
        <strain evidence="4">15112-1751.03</strain>
        <tissue evidence="4">Whole Adult</tissue>
    </source>
</reference>
<dbReference type="InterPro" id="IPR002181">
    <property type="entry name" value="Fibrinogen_a/b/g_C_dom"/>
</dbReference>
<dbReference type="Pfam" id="PF00147">
    <property type="entry name" value="Fibrinogen_C"/>
    <property type="match status" value="1"/>
</dbReference>
<gene>
    <name evidence="4" type="primary">LOC117572552</name>
</gene>
<dbReference type="InterPro" id="IPR020837">
    <property type="entry name" value="Fibrinogen_CS"/>
</dbReference>
<organism evidence="3 4">
    <name type="scientific">Drosophila albomicans</name>
    <name type="common">Fruit fly</name>
    <dbReference type="NCBI Taxonomy" id="7291"/>
    <lineage>
        <taxon>Eukaryota</taxon>
        <taxon>Metazoa</taxon>
        <taxon>Ecdysozoa</taxon>
        <taxon>Arthropoda</taxon>
        <taxon>Hexapoda</taxon>
        <taxon>Insecta</taxon>
        <taxon>Pterygota</taxon>
        <taxon>Neoptera</taxon>
        <taxon>Endopterygota</taxon>
        <taxon>Diptera</taxon>
        <taxon>Brachycera</taxon>
        <taxon>Muscomorpha</taxon>
        <taxon>Ephydroidea</taxon>
        <taxon>Drosophilidae</taxon>
        <taxon>Drosophila</taxon>
    </lineage>
</organism>
<dbReference type="InterPro" id="IPR014716">
    <property type="entry name" value="Fibrinogen_a/b/g_C_1"/>
</dbReference>
<evidence type="ECO:0000259" key="2">
    <source>
        <dbReference type="PROSITE" id="PS51406"/>
    </source>
</evidence>
<dbReference type="GO" id="GO:0005615">
    <property type="term" value="C:extracellular space"/>
    <property type="evidence" value="ECO:0007669"/>
    <property type="project" value="TreeGrafter"/>
</dbReference>
<evidence type="ECO:0000313" key="4">
    <source>
        <dbReference type="RefSeq" id="XP_034111315.1"/>
    </source>
</evidence>
<sequence length="123" mass="14645">MEYFNGTIRYAGYDNFKVDNNETDYTLSSLGQYSSDKDDQFWGGDHLRWHEGMKFSTFDNENDLWNKECAKIHKGGWWFNRCTASNLNGLYSVMDGSKYARMFWLDYLPLKSVQMMIRKYQPL</sequence>
<keyword evidence="1" id="KW-1015">Disulfide bond</keyword>
<accession>A0A6P8XIP2</accession>
<dbReference type="PROSITE" id="PS51406">
    <property type="entry name" value="FIBRINOGEN_C_2"/>
    <property type="match status" value="1"/>
</dbReference>
<dbReference type="Proteomes" id="UP000515160">
    <property type="component" value="Chromosome 3"/>
</dbReference>
<feature type="domain" description="Fibrinogen C-terminal" evidence="2">
    <location>
        <begin position="1"/>
        <end position="121"/>
    </location>
</feature>
<name>A0A6P8XIP2_DROAB</name>
<dbReference type="PROSITE" id="PS00514">
    <property type="entry name" value="FIBRINOGEN_C_1"/>
    <property type="match status" value="1"/>
</dbReference>
<dbReference type="OrthoDB" id="6145874at2759"/>
<dbReference type="PANTHER" id="PTHR19143">
    <property type="entry name" value="FIBRINOGEN/TENASCIN/ANGIOPOEITIN"/>
    <property type="match status" value="1"/>
</dbReference>
<evidence type="ECO:0000256" key="1">
    <source>
        <dbReference type="ARBA" id="ARBA00023157"/>
    </source>
</evidence>
<protein>
    <submittedName>
        <fullName evidence="4">Fibrinogen-like protein 1</fullName>
    </submittedName>
</protein>
<dbReference type="Gene3D" id="3.90.215.10">
    <property type="entry name" value="Gamma Fibrinogen, chain A, domain 1"/>
    <property type="match status" value="1"/>
</dbReference>
<evidence type="ECO:0000313" key="3">
    <source>
        <dbReference type="Proteomes" id="UP000515160"/>
    </source>
</evidence>
<proteinExistence type="predicted"/>
<keyword evidence="3" id="KW-1185">Reference proteome</keyword>
<dbReference type="GeneID" id="117572552"/>
<dbReference type="RefSeq" id="XP_034111315.1">
    <property type="nucleotide sequence ID" value="XM_034255424.2"/>
</dbReference>
<dbReference type="SMART" id="SM00186">
    <property type="entry name" value="FBG"/>
    <property type="match status" value="1"/>
</dbReference>
<dbReference type="AlphaFoldDB" id="A0A6P8XIP2"/>
<dbReference type="SUPFAM" id="SSF56496">
    <property type="entry name" value="Fibrinogen C-terminal domain-like"/>
    <property type="match status" value="1"/>
</dbReference>